<evidence type="ECO:0000313" key="3">
    <source>
        <dbReference type="Proteomes" id="UP000075884"/>
    </source>
</evidence>
<evidence type="ECO:0000313" key="2">
    <source>
        <dbReference type="EnsemblMetazoa" id="ADIR014935-PA"/>
    </source>
</evidence>
<proteinExistence type="predicted"/>
<feature type="region of interest" description="Disordered" evidence="1">
    <location>
        <begin position="115"/>
        <end position="136"/>
    </location>
</feature>
<reference evidence="3" key="1">
    <citation type="submission" date="2013-03" db="EMBL/GenBank/DDBJ databases">
        <title>The Genome Sequence of Anopheles dirus WRAIR2.</title>
        <authorList>
            <consortium name="The Broad Institute Genomics Platform"/>
            <person name="Neafsey D.E."/>
            <person name="Walton C."/>
            <person name="Walker B."/>
            <person name="Young S.K."/>
            <person name="Zeng Q."/>
            <person name="Gargeya S."/>
            <person name="Fitzgerald M."/>
            <person name="Haas B."/>
            <person name="Abouelleil A."/>
            <person name="Allen A.W."/>
            <person name="Alvarado L."/>
            <person name="Arachchi H.M."/>
            <person name="Berlin A.M."/>
            <person name="Chapman S.B."/>
            <person name="Gainer-Dewar J."/>
            <person name="Goldberg J."/>
            <person name="Griggs A."/>
            <person name="Gujja S."/>
            <person name="Hansen M."/>
            <person name="Howarth C."/>
            <person name="Imamovic A."/>
            <person name="Ireland A."/>
            <person name="Larimer J."/>
            <person name="McCowan C."/>
            <person name="Murphy C."/>
            <person name="Pearson M."/>
            <person name="Poon T.W."/>
            <person name="Priest M."/>
            <person name="Roberts A."/>
            <person name="Saif S."/>
            <person name="Shea T."/>
            <person name="Sisk P."/>
            <person name="Sykes S."/>
            <person name="Wortman J."/>
            <person name="Nusbaum C."/>
            <person name="Birren B."/>
        </authorList>
    </citation>
    <scope>NUCLEOTIDE SEQUENCE [LARGE SCALE GENOMIC DNA]</scope>
    <source>
        <strain evidence="3">WRAIR2</strain>
    </source>
</reference>
<name>A0A182NYP1_9DIPT</name>
<sequence length="136" mass="15757">MVDRFSSWRHLLRTVAYVLRYVTVISSRGGSFPRGPLTQSELAWAEREIFILAQRDKFHEEINRLQNADDVNHPWKPKIAKTSLIYKSCPELDEHGVLRACGRLDGCMWRRNKTPDNLTPRSSRNTIVTRTPPPTI</sequence>
<keyword evidence="3" id="KW-1185">Reference proteome</keyword>
<dbReference type="EnsemblMetazoa" id="ADIR014935-RA">
    <property type="protein sequence ID" value="ADIR014935-PA"/>
    <property type="gene ID" value="ADIR014935"/>
</dbReference>
<protein>
    <submittedName>
        <fullName evidence="2">Uncharacterized protein</fullName>
    </submittedName>
</protein>
<dbReference type="VEuPathDB" id="VectorBase:ADIR014935"/>
<dbReference type="AlphaFoldDB" id="A0A182NYP1"/>
<dbReference type="Proteomes" id="UP000075884">
    <property type="component" value="Unassembled WGS sequence"/>
</dbReference>
<organism evidence="2 3">
    <name type="scientific">Anopheles dirus</name>
    <dbReference type="NCBI Taxonomy" id="7168"/>
    <lineage>
        <taxon>Eukaryota</taxon>
        <taxon>Metazoa</taxon>
        <taxon>Ecdysozoa</taxon>
        <taxon>Arthropoda</taxon>
        <taxon>Hexapoda</taxon>
        <taxon>Insecta</taxon>
        <taxon>Pterygota</taxon>
        <taxon>Neoptera</taxon>
        <taxon>Endopterygota</taxon>
        <taxon>Diptera</taxon>
        <taxon>Nematocera</taxon>
        <taxon>Culicoidea</taxon>
        <taxon>Culicidae</taxon>
        <taxon>Anophelinae</taxon>
        <taxon>Anopheles</taxon>
    </lineage>
</organism>
<evidence type="ECO:0000256" key="1">
    <source>
        <dbReference type="SAM" id="MobiDB-lite"/>
    </source>
</evidence>
<feature type="compositionally biased region" description="Polar residues" evidence="1">
    <location>
        <begin position="115"/>
        <end position="129"/>
    </location>
</feature>
<accession>A0A182NYP1</accession>
<reference evidence="2" key="2">
    <citation type="submission" date="2020-05" db="UniProtKB">
        <authorList>
            <consortium name="EnsemblMetazoa"/>
        </authorList>
    </citation>
    <scope>IDENTIFICATION</scope>
    <source>
        <strain evidence="2">WRAIR2</strain>
    </source>
</reference>